<name>A0ABW4LL19_9BACI</name>
<sequence length="239" mass="26375">MKKYVLITGASGGIGNEITRQLLRNGYGVYAHYNQNIEGIQQIIKEFPNEEAFIVHSDLSKGTGVEKLLSQLHHSIDHLVLCSGNTFYGLITDMTHEEIEESIQLHITSPFTLTKHLLPSMIYKKEGNIVVISSIWGNVGASCEVLYSMLKGGQNSFVKALAKEVAPSNIRVNAVAPGAIDTSMLSHFSEEELVKLKEEIPMGRLGKPIEIAEMVLFLLSEKVPYLSGQILTVDGAWYT</sequence>
<keyword evidence="3" id="KW-1185">Reference proteome</keyword>
<proteinExistence type="inferred from homology"/>
<keyword evidence="2" id="KW-0251">Elongation factor</keyword>
<protein>
    <submittedName>
        <fullName evidence="2">Elongation factor P 5-aminopentanone reductase</fullName>
    </submittedName>
</protein>
<dbReference type="InterPro" id="IPR002347">
    <property type="entry name" value="SDR_fam"/>
</dbReference>
<dbReference type="PANTHER" id="PTHR42879:SF2">
    <property type="entry name" value="3-OXOACYL-[ACYL-CARRIER-PROTEIN] REDUCTASE FABG"/>
    <property type="match status" value="1"/>
</dbReference>
<dbReference type="InterPro" id="IPR050259">
    <property type="entry name" value="SDR"/>
</dbReference>
<dbReference type="PRINTS" id="PR00081">
    <property type="entry name" value="GDHRDH"/>
</dbReference>
<dbReference type="NCBIfam" id="NF047420">
    <property type="entry name" value="EF_P_mod_YmfI"/>
    <property type="match status" value="1"/>
</dbReference>
<comment type="similarity">
    <text evidence="1">Belongs to the short-chain dehydrogenases/reductases (SDR) family.</text>
</comment>
<dbReference type="CDD" id="cd05233">
    <property type="entry name" value="SDR_c"/>
    <property type="match status" value="1"/>
</dbReference>
<dbReference type="EMBL" id="JBHUEM010000003">
    <property type="protein sequence ID" value="MFD1735884.1"/>
    <property type="molecule type" value="Genomic_DNA"/>
</dbReference>
<dbReference type="SUPFAM" id="SSF51735">
    <property type="entry name" value="NAD(P)-binding Rossmann-fold domains"/>
    <property type="match status" value="1"/>
</dbReference>
<dbReference type="InterPro" id="IPR036291">
    <property type="entry name" value="NAD(P)-bd_dom_sf"/>
</dbReference>
<comment type="caution">
    <text evidence="2">The sequence shown here is derived from an EMBL/GenBank/DDBJ whole genome shotgun (WGS) entry which is preliminary data.</text>
</comment>
<evidence type="ECO:0000256" key="1">
    <source>
        <dbReference type="ARBA" id="ARBA00006484"/>
    </source>
</evidence>
<reference evidence="3" key="1">
    <citation type="journal article" date="2019" name="Int. J. Syst. Evol. Microbiol.">
        <title>The Global Catalogue of Microorganisms (GCM) 10K type strain sequencing project: providing services to taxonomists for standard genome sequencing and annotation.</title>
        <authorList>
            <consortium name="The Broad Institute Genomics Platform"/>
            <consortium name="The Broad Institute Genome Sequencing Center for Infectious Disease"/>
            <person name="Wu L."/>
            <person name="Ma J."/>
        </authorList>
    </citation>
    <scope>NUCLEOTIDE SEQUENCE [LARGE SCALE GENOMIC DNA]</scope>
    <source>
        <strain evidence="3">CCUG 49339</strain>
    </source>
</reference>
<dbReference type="GO" id="GO:0003746">
    <property type="term" value="F:translation elongation factor activity"/>
    <property type="evidence" value="ECO:0007669"/>
    <property type="project" value="UniProtKB-KW"/>
</dbReference>
<dbReference type="Proteomes" id="UP001597214">
    <property type="component" value="Unassembled WGS sequence"/>
</dbReference>
<dbReference type="Gene3D" id="3.40.50.720">
    <property type="entry name" value="NAD(P)-binding Rossmann-like Domain"/>
    <property type="match status" value="1"/>
</dbReference>
<keyword evidence="2" id="KW-0648">Protein biosynthesis</keyword>
<organism evidence="2 3">
    <name type="scientific">Bacillus salitolerans</name>
    <dbReference type="NCBI Taxonomy" id="1437434"/>
    <lineage>
        <taxon>Bacteria</taxon>
        <taxon>Bacillati</taxon>
        <taxon>Bacillota</taxon>
        <taxon>Bacilli</taxon>
        <taxon>Bacillales</taxon>
        <taxon>Bacillaceae</taxon>
        <taxon>Bacillus</taxon>
    </lineage>
</organism>
<gene>
    <name evidence="2" type="primary">ymfI</name>
    <name evidence="2" type="ORF">ACFSCX_04815</name>
</gene>
<evidence type="ECO:0000313" key="2">
    <source>
        <dbReference type="EMBL" id="MFD1735884.1"/>
    </source>
</evidence>
<evidence type="ECO:0000313" key="3">
    <source>
        <dbReference type="Proteomes" id="UP001597214"/>
    </source>
</evidence>
<dbReference type="RefSeq" id="WP_377926991.1">
    <property type="nucleotide sequence ID" value="NZ_JBHUEM010000003.1"/>
</dbReference>
<accession>A0ABW4LL19</accession>
<dbReference type="Pfam" id="PF13561">
    <property type="entry name" value="adh_short_C2"/>
    <property type="match status" value="1"/>
</dbReference>
<dbReference type="PANTHER" id="PTHR42879">
    <property type="entry name" value="3-OXOACYL-(ACYL-CARRIER-PROTEIN) REDUCTASE"/>
    <property type="match status" value="1"/>
</dbReference>